<proteinExistence type="predicted"/>
<evidence type="ECO:0000256" key="9">
    <source>
        <dbReference type="ARBA" id="ARBA00023224"/>
    </source>
</evidence>
<keyword evidence="4 10" id="KW-0812">Transmembrane</keyword>
<evidence type="ECO:0000256" key="1">
    <source>
        <dbReference type="ARBA" id="ARBA00004651"/>
    </source>
</evidence>
<name>A0A6P7GLD4_DIAVI</name>
<dbReference type="FunCoup" id="A0A6P7GLD4">
    <property type="interactions" value="35"/>
</dbReference>
<keyword evidence="9" id="KW-0807">Transducer</keyword>
<evidence type="ECO:0000256" key="7">
    <source>
        <dbReference type="ARBA" id="ARBA00023136"/>
    </source>
</evidence>
<feature type="transmembrane region" description="Helical" evidence="10">
    <location>
        <begin position="96"/>
        <end position="128"/>
    </location>
</feature>
<evidence type="ECO:0000256" key="10">
    <source>
        <dbReference type="SAM" id="Phobius"/>
    </source>
</evidence>
<evidence type="ECO:0000256" key="2">
    <source>
        <dbReference type="ARBA" id="ARBA00022475"/>
    </source>
</evidence>
<comment type="subcellular location">
    <subcellularLocation>
        <location evidence="1">Cell membrane</location>
        <topology evidence="1">Multi-pass membrane protein</topology>
    </subcellularLocation>
</comment>
<evidence type="ECO:0000256" key="8">
    <source>
        <dbReference type="ARBA" id="ARBA00023170"/>
    </source>
</evidence>
<keyword evidence="7 10" id="KW-0472">Membrane</keyword>
<feature type="transmembrane region" description="Helical" evidence="10">
    <location>
        <begin position="200"/>
        <end position="219"/>
    </location>
</feature>
<dbReference type="InterPro" id="IPR004117">
    <property type="entry name" value="7tm6_olfct_rcpt"/>
</dbReference>
<sequence>MASPECTYKLVVIYYKSDELKAVFKIILTDFWPYDLINLESKRKVKEMYNLMNTLKFWFICGGFFYALIYLIPPLFTTNRLPYPVSYPFDWTAAPWYQIVYFTQVFFHSTTISLIGSAADFLVLGVLFSISSQYCILQECFEIFNTPEMYATNKRLREIMNDGLENKYTDERREFFVRCVRHHQLILRITKQYNNAMNPLEMFQLFISICAICLGALGITNL</sequence>
<gene>
    <name evidence="11" type="primary">LOC114344075</name>
</gene>
<dbReference type="GO" id="GO:0005549">
    <property type="term" value="F:odorant binding"/>
    <property type="evidence" value="ECO:0007669"/>
    <property type="project" value="InterPro"/>
</dbReference>
<dbReference type="GO" id="GO:0007165">
    <property type="term" value="P:signal transduction"/>
    <property type="evidence" value="ECO:0007669"/>
    <property type="project" value="UniProtKB-KW"/>
</dbReference>
<dbReference type="InParanoid" id="A0A6P7GLD4"/>
<evidence type="ECO:0000256" key="5">
    <source>
        <dbReference type="ARBA" id="ARBA00022725"/>
    </source>
</evidence>
<keyword evidence="5" id="KW-0552">Olfaction</keyword>
<dbReference type="Pfam" id="PF02949">
    <property type="entry name" value="7tm_6"/>
    <property type="match status" value="1"/>
</dbReference>
<accession>A0A6P7GLD4</accession>
<keyword evidence="6 10" id="KW-1133">Transmembrane helix</keyword>
<evidence type="ECO:0000313" key="11">
    <source>
        <dbReference type="RefSeq" id="XP_028150731.1"/>
    </source>
</evidence>
<reference evidence="11" key="1">
    <citation type="submission" date="2025-08" db="UniProtKB">
        <authorList>
            <consortium name="RefSeq"/>
        </authorList>
    </citation>
    <scope>IDENTIFICATION</scope>
    <source>
        <tissue evidence="11">Whole insect</tissue>
    </source>
</reference>
<keyword evidence="3" id="KW-0716">Sensory transduction</keyword>
<evidence type="ECO:0000256" key="4">
    <source>
        <dbReference type="ARBA" id="ARBA00022692"/>
    </source>
</evidence>
<dbReference type="GO" id="GO:0004984">
    <property type="term" value="F:olfactory receptor activity"/>
    <property type="evidence" value="ECO:0007669"/>
    <property type="project" value="InterPro"/>
</dbReference>
<dbReference type="PANTHER" id="PTHR21137">
    <property type="entry name" value="ODORANT RECEPTOR"/>
    <property type="match status" value="1"/>
</dbReference>
<dbReference type="GO" id="GO:0005886">
    <property type="term" value="C:plasma membrane"/>
    <property type="evidence" value="ECO:0007669"/>
    <property type="project" value="UniProtKB-SubCell"/>
</dbReference>
<evidence type="ECO:0000256" key="3">
    <source>
        <dbReference type="ARBA" id="ARBA00022606"/>
    </source>
</evidence>
<feature type="non-terminal residue" evidence="11">
    <location>
        <position position="222"/>
    </location>
</feature>
<feature type="transmembrane region" description="Helical" evidence="10">
    <location>
        <begin position="57"/>
        <end position="76"/>
    </location>
</feature>
<organism evidence="11">
    <name type="scientific">Diabrotica virgifera virgifera</name>
    <name type="common">western corn rootworm</name>
    <dbReference type="NCBI Taxonomy" id="50390"/>
    <lineage>
        <taxon>Eukaryota</taxon>
        <taxon>Metazoa</taxon>
        <taxon>Ecdysozoa</taxon>
        <taxon>Arthropoda</taxon>
        <taxon>Hexapoda</taxon>
        <taxon>Insecta</taxon>
        <taxon>Pterygota</taxon>
        <taxon>Neoptera</taxon>
        <taxon>Endopterygota</taxon>
        <taxon>Coleoptera</taxon>
        <taxon>Polyphaga</taxon>
        <taxon>Cucujiformia</taxon>
        <taxon>Chrysomeloidea</taxon>
        <taxon>Chrysomelidae</taxon>
        <taxon>Galerucinae</taxon>
        <taxon>Diabroticina</taxon>
        <taxon>Diabroticites</taxon>
        <taxon>Diabrotica</taxon>
    </lineage>
</organism>
<protein>
    <submittedName>
        <fullName evidence="11">Uncharacterized protein LOC114344075</fullName>
    </submittedName>
</protein>
<keyword evidence="2" id="KW-1003">Cell membrane</keyword>
<dbReference type="PANTHER" id="PTHR21137:SF35">
    <property type="entry name" value="ODORANT RECEPTOR 19A-RELATED"/>
    <property type="match status" value="1"/>
</dbReference>
<evidence type="ECO:0000256" key="6">
    <source>
        <dbReference type="ARBA" id="ARBA00022989"/>
    </source>
</evidence>
<keyword evidence="8" id="KW-0675">Receptor</keyword>
<dbReference type="RefSeq" id="XP_028150731.1">
    <property type="nucleotide sequence ID" value="XM_028294930.1"/>
</dbReference>
<dbReference type="AlphaFoldDB" id="A0A6P7GLD4"/>